<dbReference type="Proteomes" id="UP001057291">
    <property type="component" value="Unassembled WGS sequence"/>
</dbReference>
<dbReference type="InterPro" id="IPR025689">
    <property type="entry name" value="Spore_YtrH"/>
</dbReference>
<reference evidence="1" key="1">
    <citation type="journal article" date="2023" name="Int. J. Syst. Evol. Microbiol.">
        <title>Collibacillus ludicampi gen. nov., sp. nov., a new soil bacterium of the family Alicyclobacillaceae.</title>
        <authorList>
            <person name="Jojima T."/>
            <person name="Ioku Y."/>
            <person name="Fukuta Y."/>
            <person name="Shirasaka N."/>
            <person name="Matsumura Y."/>
            <person name="Mori M."/>
        </authorList>
    </citation>
    <scope>NUCLEOTIDE SEQUENCE</scope>
    <source>
        <strain evidence="1">TP075</strain>
    </source>
</reference>
<evidence type="ECO:0000313" key="1">
    <source>
        <dbReference type="EMBL" id="GIM44936.1"/>
    </source>
</evidence>
<name>A0AAV4LB76_9BACL</name>
<sequence>MLGGSLVGAVGALLTHHPPMYTMVRLADQLKIWALVAALGGSMDTLKEIADGVFGWKLSPVVKQFSFLMAAFLGSQTGYLLIKWLAYGYEEG</sequence>
<accession>A0AAV4LB76</accession>
<dbReference type="EMBL" id="BOQE01000001">
    <property type="protein sequence ID" value="GIM44936.1"/>
    <property type="molecule type" value="Genomic_DNA"/>
</dbReference>
<organism evidence="1 2">
    <name type="scientific">Collibacillus ludicampi</name>
    <dbReference type="NCBI Taxonomy" id="2771369"/>
    <lineage>
        <taxon>Bacteria</taxon>
        <taxon>Bacillati</taxon>
        <taxon>Bacillota</taxon>
        <taxon>Bacilli</taxon>
        <taxon>Bacillales</taxon>
        <taxon>Alicyclobacillaceae</taxon>
        <taxon>Collibacillus</taxon>
    </lineage>
</organism>
<gene>
    <name evidence="1" type="primary">ytrH</name>
    <name evidence="1" type="ORF">DNHGIG_04850</name>
</gene>
<evidence type="ECO:0000313" key="2">
    <source>
        <dbReference type="Proteomes" id="UP001057291"/>
    </source>
</evidence>
<keyword evidence="2" id="KW-1185">Reference proteome</keyword>
<proteinExistence type="predicted"/>
<dbReference type="AlphaFoldDB" id="A0AAV4LB76"/>
<comment type="caution">
    <text evidence="1">The sequence shown here is derived from an EMBL/GenBank/DDBJ whole genome shotgun (WGS) entry which is preliminary data.</text>
</comment>
<protein>
    <submittedName>
        <fullName evidence="1">Sporulation membrane protein YtrH</fullName>
    </submittedName>
</protein>
<dbReference type="Pfam" id="PF14034">
    <property type="entry name" value="Spore_YtrH"/>
    <property type="match status" value="1"/>
</dbReference>